<sequence>MLFMQGDLTELRELTSPRHSESAARVTHLFSAPKPIEIDGRFMEEGLIHHTRKGIHVRSKSEVIIADLLYSKGDRLRL</sequence>
<organism evidence="1 2">
    <name type="scientific">Nostocoides veronense</name>
    <dbReference type="NCBI Taxonomy" id="330836"/>
    <lineage>
        <taxon>Bacteria</taxon>
        <taxon>Bacillati</taxon>
        <taxon>Actinomycetota</taxon>
        <taxon>Actinomycetes</taxon>
        <taxon>Micrococcales</taxon>
        <taxon>Intrasporangiaceae</taxon>
        <taxon>Nostocoides</taxon>
    </lineage>
</organism>
<proteinExistence type="predicted"/>
<dbReference type="Proteomes" id="UP001499938">
    <property type="component" value="Unassembled WGS sequence"/>
</dbReference>
<name>A0ABN2M0L2_9MICO</name>
<evidence type="ECO:0000313" key="2">
    <source>
        <dbReference type="Proteomes" id="UP001499938"/>
    </source>
</evidence>
<protein>
    <submittedName>
        <fullName evidence="1">Uncharacterized protein</fullName>
    </submittedName>
</protein>
<gene>
    <name evidence="1" type="ORF">GCM10009811_31390</name>
</gene>
<dbReference type="EMBL" id="BAAAPO010000050">
    <property type="protein sequence ID" value="GAA1805593.1"/>
    <property type="molecule type" value="Genomic_DNA"/>
</dbReference>
<keyword evidence="2" id="KW-1185">Reference proteome</keyword>
<comment type="caution">
    <text evidence="1">The sequence shown here is derived from an EMBL/GenBank/DDBJ whole genome shotgun (WGS) entry which is preliminary data.</text>
</comment>
<evidence type="ECO:0000313" key="1">
    <source>
        <dbReference type="EMBL" id="GAA1805593.1"/>
    </source>
</evidence>
<dbReference type="RefSeq" id="WP_344087649.1">
    <property type="nucleotide sequence ID" value="NZ_BAAAPO010000050.1"/>
</dbReference>
<accession>A0ABN2M0L2</accession>
<reference evidence="1 2" key="1">
    <citation type="journal article" date="2019" name="Int. J. Syst. Evol. Microbiol.">
        <title>The Global Catalogue of Microorganisms (GCM) 10K type strain sequencing project: providing services to taxonomists for standard genome sequencing and annotation.</title>
        <authorList>
            <consortium name="The Broad Institute Genomics Platform"/>
            <consortium name="The Broad Institute Genome Sequencing Center for Infectious Disease"/>
            <person name="Wu L."/>
            <person name="Ma J."/>
        </authorList>
    </citation>
    <scope>NUCLEOTIDE SEQUENCE [LARGE SCALE GENOMIC DNA]</scope>
    <source>
        <strain evidence="1 2">JCM 15592</strain>
    </source>
</reference>